<evidence type="ECO:0000313" key="17">
    <source>
        <dbReference type="EMBL" id="KAF9609837.1"/>
    </source>
</evidence>
<name>A0A835I557_9MAGN</name>
<dbReference type="InterPro" id="IPR001094">
    <property type="entry name" value="Flavdoxin-like"/>
</dbReference>
<evidence type="ECO:0000256" key="3">
    <source>
        <dbReference type="ARBA" id="ARBA00010115"/>
    </source>
</evidence>
<dbReference type="SUPFAM" id="SSF102114">
    <property type="entry name" value="Radical SAM enzymes"/>
    <property type="match status" value="1"/>
</dbReference>
<evidence type="ECO:0000256" key="15">
    <source>
        <dbReference type="SAM" id="MobiDB-lite"/>
    </source>
</evidence>
<keyword evidence="5" id="KW-0004">4Fe-4S</keyword>
<dbReference type="EC" id="4.1.3.44" evidence="4"/>
<comment type="cofactor">
    <cofactor evidence="1">
        <name>[4Fe-4S] cluster</name>
        <dbReference type="ChEBI" id="CHEBI:49883"/>
    </cofactor>
</comment>
<sequence length="553" mass="62210">MTSISSSIIKTTLLTLLSFTSLYCFYKSHHLKKKSPSISQNPNPKTNKIFYISQTGTSKTLANRLLELFNLNANHFNFDIVDIKDYEPEDLLKETLVLFVVSTWDDGMCPQTCRFFENWLNESAEDFRVGSLILSQCRFGVFGVGSKGYGESYNAVGKEFAKRLRALGAREILGLGEGDVDSGDLEQVFEVWSEKLVRVLKGGGEGNEVVGDGGGLGYKIIGSHSGVKICRWTKSQLRGRGGCYKHSFYGIESHRCMEATPSLACANKCVFCWRHHTNPVAKSWQWKMDDPLEIVNAAIDQHTKMIKQMKGVPGVKAESLLEGMSPRHCALSLVGEPIMYPEINTLVDELHSRRISTFLVTNAQFPEKIRMLKPITQDSLKALQEKDQRTVYRLTLVKGWNTEDVDAYANLFDIGKPDFIEIKGVTYCGSSATSKLTMENVPWHSDVKSFSEAIATKSNGVYEVACEHVHSCCVLLAKSDKFKVDGQWHTWIDYEKFHNLVASGKPFNSKDYMAATPSWAVYGAEEGGFDPEQLRYKKERHHHKKETVDRVGE</sequence>
<feature type="domain" description="Flavodoxin-like" evidence="16">
    <location>
        <begin position="47"/>
        <end position="197"/>
    </location>
</feature>
<evidence type="ECO:0000256" key="10">
    <source>
        <dbReference type="ARBA" id="ARBA00023004"/>
    </source>
</evidence>
<evidence type="ECO:0000256" key="13">
    <source>
        <dbReference type="ARBA" id="ARBA00025368"/>
    </source>
</evidence>
<reference evidence="17 18" key="1">
    <citation type="submission" date="2020-10" db="EMBL/GenBank/DDBJ databases">
        <title>The Coptis chinensis genome and diversification of protoberbering-type alkaloids.</title>
        <authorList>
            <person name="Wang B."/>
            <person name="Shu S."/>
            <person name="Song C."/>
            <person name="Liu Y."/>
        </authorList>
    </citation>
    <scope>NUCLEOTIDE SEQUENCE [LARGE SCALE GENOMIC DNA]</scope>
    <source>
        <strain evidence="17">HL-2020</strain>
        <tissue evidence="17">Leaf</tissue>
    </source>
</reference>
<evidence type="ECO:0000313" key="18">
    <source>
        <dbReference type="Proteomes" id="UP000631114"/>
    </source>
</evidence>
<comment type="pathway">
    <text evidence="2">tRNA modification; wybutosine-tRNA(Phe) biosynthesis.</text>
</comment>
<dbReference type="GO" id="GO:0046872">
    <property type="term" value="F:metal ion binding"/>
    <property type="evidence" value="ECO:0007669"/>
    <property type="project" value="UniProtKB-KW"/>
</dbReference>
<accession>A0A835I557</accession>
<keyword evidence="11" id="KW-0411">Iron-sulfur</keyword>
<dbReference type="Gene3D" id="3.40.50.360">
    <property type="match status" value="1"/>
</dbReference>
<dbReference type="PANTHER" id="PTHR13930:SF0">
    <property type="entry name" value="S-ADENOSYL-L-METHIONINE-DEPENDENT TRNA 4-DEMETHYLWYOSINE SYNTHASE TYW1-RELATED"/>
    <property type="match status" value="1"/>
</dbReference>
<keyword evidence="9" id="KW-0547">Nucleotide-binding</keyword>
<dbReference type="PANTHER" id="PTHR13930">
    <property type="entry name" value="S-ADENOSYL-L-METHIONINE-DEPENDENT TRNA 4-DEMETHYLWYOSINE SYNTHASE"/>
    <property type="match status" value="1"/>
</dbReference>
<dbReference type="GO" id="GO:0031591">
    <property type="term" value="P:wybutosine biosynthetic process"/>
    <property type="evidence" value="ECO:0007669"/>
    <property type="project" value="TreeGrafter"/>
</dbReference>
<dbReference type="Gene3D" id="3.20.20.70">
    <property type="entry name" value="Aldolase class I"/>
    <property type="match status" value="2"/>
</dbReference>
<evidence type="ECO:0000259" key="16">
    <source>
        <dbReference type="PROSITE" id="PS50902"/>
    </source>
</evidence>
<evidence type="ECO:0000256" key="5">
    <source>
        <dbReference type="ARBA" id="ARBA00022485"/>
    </source>
</evidence>
<feature type="region of interest" description="Disordered" evidence="15">
    <location>
        <begin position="534"/>
        <end position="553"/>
    </location>
</feature>
<dbReference type="InterPro" id="IPR029039">
    <property type="entry name" value="Flavoprotein-like_sf"/>
</dbReference>
<dbReference type="EMBL" id="JADFTS010000004">
    <property type="protein sequence ID" value="KAF9609837.1"/>
    <property type="molecule type" value="Genomic_DNA"/>
</dbReference>
<dbReference type="InterPro" id="IPR013917">
    <property type="entry name" value="tRNA_wybutosine-synth"/>
</dbReference>
<dbReference type="Pfam" id="PF08608">
    <property type="entry name" value="Wyosine_form"/>
    <property type="match status" value="1"/>
</dbReference>
<comment type="caution">
    <text evidence="17">The sequence shown here is derived from an EMBL/GenBank/DDBJ whole genome shotgun (WGS) entry which is preliminary data.</text>
</comment>
<evidence type="ECO:0000256" key="12">
    <source>
        <dbReference type="ARBA" id="ARBA00023239"/>
    </source>
</evidence>
<evidence type="ECO:0000256" key="8">
    <source>
        <dbReference type="ARBA" id="ARBA00022723"/>
    </source>
</evidence>
<keyword evidence="18" id="KW-1185">Reference proteome</keyword>
<dbReference type="InterPro" id="IPR034556">
    <property type="entry name" value="tRNA_wybutosine-synthase"/>
</dbReference>
<comment type="function">
    <text evidence="13">Probable component of the wybutosine biosynthesis pathway. Wybutosine is a hyper modified guanosine with a tricyclic base found at the 3'-position adjacent to the anticodon of eukaryotic phenylalanine tRNA. Catalyzes the condensation of N-methylguanine with 2 carbon atoms from pyruvate to form the tricyclic 4-demethylwyosine, an intermediate in wybutosine biosynthesis.</text>
</comment>
<keyword evidence="8" id="KW-0479">Metal-binding</keyword>
<dbReference type="SFLD" id="SFLDS00029">
    <property type="entry name" value="Radical_SAM"/>
    <property type="match status" value="1"/>
</dbReference>
<evidence type="ECO:0000256" key="1">
    <source>
        <dbReference type="ARBA" id="ARBA00001966"/>
    </source>
</evidence>
<dbReference type="Pfam" id="PF00258">
    <property type="entry name" value="Flavodoxin_1"/>
    <property type="match status" value="1"/>
</dbReference>
<dbReference type="UniPathway" id="UPA00375"/>
<dbReference type="PRINTS" id="PR00369">
    <property type="entry name" value="FLAVODOXIN"/>
</dbReference>
<keyword evidence="7" id="KW-0819">tRNA processing</keyword>
<comment type="catalytic activity">
    <reaction evidence="14">
        <text>N(1)-methylguanosine(37) in tRNA(Phe) + pyruvate + S-adenosyl-L-methionine = 4-demethylwyosine(37) in tRNA(Phe) + 5'-deoxyadenosine + L-methionine + CO2 + H2O</text>
        <dbReference type="Rhea" id="RHEA:36347"/>
        <dbReference type="Rhea" id="RHEA-COMP:10164"/>
        <dbReference type="Rhea" id="RHEA-COMP:10165"/>
        <dbReference type="ChEBI" id="CHEBI:15361"/>
        <dbReference type="ChEBI" id="CHEBI:15377"/>
        <dbReference type="ChEBI" id="CHEBI:16526"/>
        <dbReference type="ChEBI" id="CHEBI:17319"/>
        <dbReference type="ChEBI" id="CHEBI:57844"/>
        <dbReference type="ChEBI" id="CHEBI:59789"/>
        <dbReference type="ChEBI" id="CHEBI:64315"/>
        <dbReference type="ChEBI" id="CHEBI:73542"/>
        <dbReference type="EC" id="4.1.3.44"/>
    </reaction>
</comment>
<dbReference type="InterPro" id="IPR013785">
    <property type="entry name" value="Aldolase_TIM"/>
</dbReference>
<dbReference type="InterPro" id="IPR008254">
    <property type="entry name" value="Flavodoxin/NO_synth"/>
</dbReference>
<proteinExistence type="inferred from homology"/>
<organism evidence="17 18">
    <name type="scientific">Coptis chinensis</name>
    <dbReference type="NCBI Taxonomy" id="261450"/>
    <lineage>
        <taxon>Eukaryota</taxon>
        <taxon>Viridiplantae</taxon>
        <taxon>Streptophyta</taxon>
        <taxon>Embryophyta</taxon>
        <taxon>Tracheophyta</taxon>
        <taxon>Spermatophyta</taxon>
        <taxon>Magnoliopsida</taxon>
        <taxon>Ranunculales</taxon>
        <taxon>Ranunculaceae</taxon>
        <taxon>Coptidoideae</taxon>
        <taxon>Coptis</taxon>
    </lineage>
</organism>
<keyword evidence="10" id="KW-0408">Iron</keyword>
<keyword evidence="6" id="KW-0949">S-adenosyl-L-methionine</keyword>
<evidence type="ECO:0000256" key="9">
    <source>
        <dbReference type="ARBA" id="ARBA00022741"/>
    </source>
</evidence>
<evidence type="ECO:0000256" key="2">
    <source>
        <dbReference type="ARBA" id="ARBA00004797"/>
    </source>
</evidence>
<gene>
    <name evidence="17" type="ORF">IFM89_018779</name>
</gene>
<evidence type="ECO:0000256" key="14">
    <source>
        <dbReference type="ARBA" id="ARBA00049466"/>
    </source>
</evidence>
<dbReference type="SUPFAM" id="SSF52218">
    <property type="entry name" value="Flavoproteins"/>
    <property type="match status" value="1"/>
</dbReference>
<evidence type="ECO:0000256" key="6">
    <source>
        <dbReference type="ARBA" id="ARBA00022691"/>
    </source>
</evidence>
<evidence type="ECO:0000256" key="11">
    <source>
        <dbReference type="ARBA" id="ARBA00023014"/>
    </source>
</evidence>
<evidence type="ECO:0000256" key="7">
    <source>
        <dbReference type="ARBA" id="ARBA00022694"/>
    </source>
</evidence>
<dbReference type="GO" id="GO:0051539">
    <property type="term" value="F:4 iron, 4 sulfur cluster binding"/>
    <property type="evidence" value="ECO:0007669"/>
    <property type="project" value="UniProtKB-KW"/>
</dbReference>
<dbReference type="AlphaFoldDB" id="A0A835I557"/>
<dbReference type="Proteomes" id="UP000631114">
    <property type="component" value="Unassembled WGS sequence"/>
</dbReference>
<dbReference type="InterPro" id="IPR058240">
    <property type="entry name" value="rSAM_sf"/>
</dbReference>
<protein>
    <recommendedName>
        <fullName evidence="4">tRNA 4-demethylwyosine synthase (AdoMet-dependent)</fullName>
        <ecNumber evidence="4">4.1.3.44</ecNumber>
    </recommendedName>
</protein>
<comment type="similarity">
    <text evidence="3">Belongs to the TYW1 family.</text>
</comment>
<evidence type="ECO:0000256" key="4">
    <source>
        <dbReference type="ARBA" id="ARBA00012821"/>
    </source>
</evidence>
<dbReference type="OrthoDB" id="271553at2759"/>
<dbReference type="GO" id="GO:0010181">
    <property type="term" value="F:FMN binding"/>
    <property type="evidence" value="ECO:0007669"/>
    <property type="project" value="InterPro"/>
</dbReference>
<dbReference type="InterPro" id="IPR007197">
    <property type="entry name" value="rSAM"/>
</dbReference>
<keyword evidence="12" id="KW-0456">Lyase</keyword>
<dbReference type="GO" id="GO:0102521">
    <property type="term" value="F:tRNA-4-demethylwyosine synthase activity"/>
    <property type="evidence" value="ECO:0007669"/>
    <property type="project" value="UniProtKB-EC"/>
</dbReference>
<dbReference type="PROSITE" id="PS50902">
    <property type="entry name" value="FLAVODOXIN_LIKE"/>
    <property type="match status" value="1"/>
</dbReference>